<proteinExistence type="predicted"/>
<dbReference type="Gene3D" id="3.40.50.300">
    <property type="entry name" value="P-loop containing nucleotide triphosphate hydrolases"/>
    <property type="match status" value="1"/>
</dbReference>
<dbReference type="InterPro" id="IPR003593">
    <property type="entry name" value="AAA+_ATPase"/>
</dbReference>
<dbReference type="PROSITE" id="PS50893">
    <property type="entry name" value="ABC_TRANSPORTER_2"/>
    <property type="match status" value="1"/>
</dbReference>
<evidence type="ECO:0000256" key="2">
    <source>
        <dbReference type="ARBA" id="ARBA00022741"/>
    </source>
</evidence>
<dbReference type="CDD" id="cd03219">
    <property type="entry name" value="ABC_Mj1267_LivG_branched"/>
    <property type="match status" value="1"/>
</dbReference>
<evidence type="ECO:0000259" key="4">
    <source>
        <dbReference type="PROSITE" id="PS50893"/>
    </source>
</evidence>
<dbReference type="GO" id="GO:0005524">
    <property type="term" value="F:ATP binding"/>
    <property type="evidence" value="ECO:0007669"/>
    <property type="project" value="UniProtKB-KW"/>
</dbReference>
<organism evidence="5 6">
    <name type="scientific">Paracoccus pantotrophus</name>
    <name type="common">Thiosphaera pantotropha</name>
    <dbReference type="NCBI Taxonomy" id="82367"/>
    <lineage>
        <taxon>Bacteria</taxon>
        <taxon>Pseudomonadati</taxon>
        <taxon>Pseudomonadota</taxon>
        <taxon>Alphaproteobacteria</taxon>
        <taxon>Rhodobacterales</taxon>
        <taxon>Paracoccaceae</taxon>
        <taxon>Paracoccus</taxon>
    </lineage>
</organism>
<dbReference type="GO" id="GO:0015808">
    <property type="term" value="P:L-alanine transport"/>
    <property type="evidence" value="ECO:0007669"/>
    <property type="project" value="TreeGrafter"/>
</dbReference>
<dbReference type="GO" id="GO:0015188">
    <property type="term" value="F:L-isoleucine transmembrane transporter activity"/>
    <property type="evidence" value="ECO:0007669"/>
    <property type="project" value="TreeGrafter"/>
</dbReference>
<dbReference type="PANTHER" id="PTHR45772">
    <property type="entry name" value="CONSERVED COMPONENT OF ABC TRANSPORTER FOR NATURAL AMINO ACIDS-RELATED"/>
    <property type="match status" value="1"/>
</dbReference>
<reference evidence="5 6" key="1">
    <citation type="submission" date="2020-07" db="EMBL/GenBank/DDBJ databases">
        <title>The complete genome of Paracoccus pantotrophus ACCC 10489.</title>
        <authorList>
            <person name="Si Y."/>
        </authorList>
    </citation>
    <scope>NUCLEOTIDE SEQUENCE [LARGE SCALE GENOMIC DNA]</scope>
    <source>
        <strain evidence="5 6">ACCC10489</strain>
    </source>
</reference>
<dbReference type="EMBL" id="CP058690">
    <property type="protein sequence ID" value="QLH14916.1"/>
    <property type="molecule type" value="Genomic_DNA"/>
</dbReference>
<dbReference type="InterPro" id="IPR003439">
    <property type="entry name" value="ABC_transporter-like_ATP-bd"/>
</dbReference>
<accession>A0A7H9BVV8</accession>
<feature type="domain" description="ABC transporter" evidence="4">
    <location>
        <begin position="28"/>
        <end position="268"/>
    </location>
</feature>
<evidence type="ECO:0000313" key="6">
    <source>
        <dbReference type="Proteomes" id="UP000509322"/>
    </source>
</evidence>
<dbReference type="GO" id="GO:0005886">
    <property type="term" value="C:plasma membrane"/>
    <property type="evidence" value="ECO:0007669"/>
    <property type="project" value="TreeGrafter"/>
</dbReference>
<evidence type="ECO:0000256" key="3">
    <source>
        <dbReference type="ARBA" id="ARBA00022840"/>
    </source>
</evidence>
<dbReference type="AlphaFoldDB" id="A0A7H9BVV8"/>
<dbReference type="GO" id="GO:1903805">
    <property type="term" value="P:L-valine import across plasma membrane"/>
    <property type="evidence" value="ECO:0007669"/>
    <property type="project" value="TreeGrafter"/>
</dbReference>
<keyword evidence="1" id="KW-0813">Transport</keyword>
<dbReference type="GO" id="GO:0016887">
    <property type="term" value="F:ATP hydrolysis activity"/>
    <property type="evidence" value="ECO:0007669"/>
    <property type="project" value="InterPro"/>
</dbReference>
<dbReference type="InterPro" id="IPR027417">
    <property type="entry name" value="P-loop_NTPase"/>
</dbReference>
<dbReference type="InterPro" id="IPR051120">
    <property type="entry name" value="ABC_AA/LPS_Transport"/>
</dbReference>
<protein>
    <submittedName>
        <fullName evidence="5">ABC transporter ATP-binding protein</fullName>
    </submittedName>
</protein>
<dbReference type="SUPFAM" id="SSF52540">
    <property type="entry name" value="P-loop containing nucleoside triphosphate hydrolases"/>
    <property type="match status" value="1"/>
</dbReference>
<evidence type="ECO:0000256" key="1">
    <source>
        <dbReference type="ARBA" id="ARBA00022448"/>
    </source>
</evidence>
<dbReference type="GO" id="GO:1903806">
    <property type="term" value="P:L-isoleucine import across plasma membrane"/>
    <property type="evidence" value="ECO:0007669"/>
    <property type="project" value="TreeGrafter"/>
</dbReference>
<sequence>MALCKGRFHHAALDQGVRMFQVRETPLLSCRNVTKKFGSLAAVSELSFDLAAGEVLGIGGPNGAGKTTLFEMISGQTAVTSGTIALEGRDITGLSPVGRCHAGLARVFQLNTGFDSLSVRENVLVAAYYGRAPRRIPGFRVPSEVSDQVQDALCRVGLEASADRAAAKLPVIDRKLLMIAGALAMSPKLLLLDEPVGGLTQREIDQVADVVGQVAADGVTVVLIEHVMRFLVQLSTRVMILHHGRKLYEGDAAGISRDPDVVEVYLGQSAGKDVARLAADRTEARHAG</sequence>
<name>A0A7H9BVV8_PARPN</name>
<keyword evidence="3 5" id="KW-0067">ATP-binding</keyword>
<dbReference type="Proteomes" id="UP000509322">
    <property type="component" value="Chromosome 2"/>
</dbReference>
<dbReference type="GO" id="GO:0015192">
    <property type="term" value="F:L-phenylalanine transmembrane transporter activity"/>
    <property type="evidence" value="ECO:0007669"/>
    <property type="project" value="TreeGrafter"/>
</dbReference>
<dbReference type="PANTHER" id="PTHR45772:SF7">
    <property type="entry name" value="AMINO ACID ABC TRANSPORTER ATP-BINDING PROTEIN"/>
    <property type="match status" value="1"/>
</dbReference>
<dbReference type="GO" id="GO:0005304">
    <property type="term" value="F:L-valine transmembrane transporter activity"/>
    <property type="evidence" value="ECO:0007669"/>
    <property type="project" value="TreeGrafter"/>
</dbReference>
<dbReference type="RefSeq" id="WP_155984361.1">
    <property type="nucleotide sequence ID" value="NZ_CP058690.1"/>
</dbReference>
<dbReference type="Pfam" id="PF00005">
    <property type="entry name" value="ABC_tran"/>
    <property type="match status" value="1"/>
</dbReference>
<evidence type="ECO:0000313" key="5">
    <source>
        <dbReference type="EMBL" id="QLH14916.1"/>
    </source>
</evidence>
<keyword evidence="2" id="KW-0547">Nucleotide-binding</keyword>
<dbReference type="GO" id="GO:0042941">
    <property type="term" value="P:D-alanine transmembrane transport"/>
    <property type="evidence" value="ECO:0007669"/>
    <property type="project" value="TreeGrafter"/>
</dbReference>
<gene>
    <name evidence="5" type="ORF">HYQ43_11645</name>
</gene>
<dbReference type="SMART" id="SM00382">
    <property type="entry name" value="AAA"/>
    <property type="match status" value="1"/>
</dbReference>